<organism evidence="4 5">
    <name type="scientific">Psychroserpens burtonensis</name>
    <dbReference type="NCBI Taxonomy" id="49278"/>
    <lineage>
        <taxon>Bacteria</taxon>
        <taxon>Pseudomonadati</taxon>
        <taxon>Bacteroidota</taxon>
        <taxon>Flavobacteriia</taxon>
        <taxon>Flavobacteriales</taxon>
        <taxon>Flavobacteriaceae</taxon>
        <taxon>Psychroserpens</taxon>
    </lineage>
</organism>
<sequence length="1022" mass="113110">MNKIKYAIALCFCSFALFAQDYFPKNDGVKTKNTSYQAFTNAKIYVTPTQIIENGTLLIKDGKVVASGNEVSIPKNTIVVDLKGKSIYPSFIDMYSTFGVKKPERASDQGRSPQYGPSRSGFYWSDHVMPENSAIDKFEFDGKIAKELMKAGFGVVNTHIEDGIVRGTGTLVALNPDDGNGFRIIDPKSAQYFSFSKSVASRQSYPGSIMGSMALLRQMYNDADWYAKGNSKTKDLSLEALNSNKSLVQIFGAGSRLNAMRADKVGDAFGIQYVILGGGDEYERIADVKATNASYIIPINFQNAYDVENAFLSRSLSISDMKAWNQGPANAKILAENGIKFTFTSHDLKSPKTFMPNLIKAVEYGLSKEKALEALTTVPAQLLGKSSEIGSLQKGSYANFLITSGDIFEKKTKLYENWVQGQKTVLEDMNTQDLTGDYEFNIAGETYKMTLKGTPSKLKSEITSDGQKRGSKVSYADDWINISMTTKDSTEQKFIRLIANASNGNTLNGKAVYPDGNEMTFYAKKIDKPEKSSKEKEEKTNSAVNTADDADDADAADAADEKEVDGEESTTAKEIMPITYPNMAYGFAELPKAETLLFKNATVWTNEKDGVLENTDVLIKNGKISKIGKDLSDGNAIVIDATGKHLTSGIIDEHSHIAASSINEGGHNSSAEVSIEDVIDDEDVDIYRNLAGGVTSIQILHGSANPIGGRSAIIKLKWGESAENLIYNNSPKFIKFALGENVKQSNWGDNARNRFPQTRMGVEQLYIDYFTRAKAYDALKKSGKPYRKDIEMDVISEILNSERFISCHSYVQSEINMLMTVADKFDFKINTFTHILEGYKVADKMAKHGVGGSTFSDWWAYKYEVNDAIPYNAAIMHNAGVVVAINSDDGEMSRRLNQEAAKSVKYGGVSEEDAWKFVTLNPAKLLHIDDRVGSIKVGKDADVVLWTDHPMSIYAKAEKTIIEGVTYFDLKRDEMMRSQIKKEKSELINGMMKAKNKGLKTQPIKKKEKDQMHCDYLDHAQH</sequence>
<dbReference type="PANTHER" id="PTHR43135">
    <property type="entry name" value="ALPHA-D-RIBOSE 1-METHYLPHOSPHONATE 5-TRIPHOSPHATE DIPHOSPHATASE"/>
    <property type="match status" value="1"/>
</dbReference>
<dbReference type="Gene3D" id="2.30.40.10">
    <property type="entry name" value="Urease, subunit C, domain 1"/>
    <property type="match status" value="1"/>
</dbReference>
<dbReference type="AlphaFoldDB" id="A0A5C7B4G5"/>
<dbReference type="EMBL" id="VOSB01000018">
    <property type="protein sequence ID" value="TXE16402.1"/>
    <property type="molecule type" value="Genomic_DNA"/>
</dbReference>
<dbReference type="Gene3D" id="3.20.20.140">
    <property type="entry name" value="Metal-dependent hydrolases"/>
    <property type="match status" value="2"/>
</dbReference>
<dbReference type="PANTHER" id="PTHR43135:SF3">
    <property type="entry name" value="ALPHA-D-RIBOSE 1-METHYLPHOSPHONATE 5-TRIPHOSPHATE DIPHOSPHATASE"/>
    <property type="match status" value="1"/>
</dbReference>
<proteinExistence type="predicted"/>
<dbReference type="GO" id="GO:0016810">
    <property type="term" value="F:hydrolase activity, acting on carbon-nitrogen (but not peptide) bonds"/>
    <property type="evidence" value="ECO:0007669"/>
    <property type="project" value="InterPro"/>
</dbReference>
<dbReference type="RefSeq" id="WP_147231868.1">
    <property type="nucleotide sequence ID" value="NZ_VOSB01000018.1"/>
</dbReference>
<feature type="compositionally biased region" description="Acidic residues" evidence="1">
    <location>
        <begin position="548"/>
        <end position="568"/>
    </location>
</feature>
<evidence type="ECO:0000256" key="2">
    <source>
        <dbReference type="SAM" id="SignalP"/>
    </source>
</evidence>
<feature type="domain" description="Amidohydrolase-related" evidence="3">
    <location>
        <begin position="329"/>
        <end position="415"/>
    </location>
</feature>
<dbReference type="Proteomes" id="UP000321938">
    <property type="component" value="Unassembled WGS sequence"/>
</dbReference>
<feature type="region of interest" description="Disordered" evidence="1">
    <location>
        <begin position="526"/>
        <end position="575"/>
    </location>
</feature>
<accession>A0A5C7B4G5</accession>
<comment type="caution">
    <text evidence="4">The sequence shown here is derived from an EMBL/GenBank/DDBJ whole genome shotgun (WGS) entry which is preliminary data.</text>
</comment>
<dbReference type="STRING" id="1123037.GCA_000425305_02461"/>
<dbReference type="InterPro" id="IPR006680">
    <property type="entry name" value="Amidohydro-rel"/>
</dbReference>
<dbReference type="SUPFAM" id="SSF51338">
    <property type="entry name" value="Composite domain of metallo-dependent hydrolases"/>
    <property type="match status" value="2"/>
</dbReference>
<feature type="chain" id="PRO_5022666220" evidence="2">
    <location>
        <begin position="20"/>
        <end position="1022"/>
    </location>
</feature>
<keyword evidence="2" id="KW-0732">Signal</keyword>
<dbReference type="InterPro" id="IPR051781">
    <property type="entry name" value="Metallo-dep_Hydrolase"/>
</dbReference>
<evidence type="ECO:0000256" key="1">
    <source>
        <dbReference type="SAM" id="MobiDB-lite"/>
    </source>
</evidence>
<protein>
    <submittedName>
        <fullName evidence="4">Amidohydrolase family protein</fullName>
    </submittedName>
</protein>
<name>A0A5C7B4G5_9FLAO</name>
<feature type="signal peptide" evidence="2">
    <location>
        <begin position="1"/>
        <end position="19"/>
    </location>
</feature>
<evidence type="ECO:0000313" key="4">
    <source>
        <dbReference type="EMBL" id="TXE16402.1"/>
    </source>
</evidence>
<dbReference type="Pfam" id="PF01979">
    <property type="entry name" value="Amidohydro_1"/>
    <property type="match status" value="2"/>
</dbReference>
<reference evidence="4 5" key="1">
    <citation type="submission" date="2019-08" db="EMBL/GenBank/DDBJ databases">
        <title>Genome of Psychroserpens burtonensis ACAM 167.</title>
        <authorList>
            <person name="Bowman J.P."/>
        </authorList>
    </citation>
    <scope>NUCLEOTIDE SEQUENCE [LARGE SCALE GENOMIC DNA]</scope>
    <source>
        <strain evidence="4 5">ACAM 167</strain>
    </source>
</reference>
<dbReference type="SUPFAM" id="SSF51556">
    <property type="entry name" value="Metallo-dependent hydrolases"/>
    <property type="match status" value="2"/>
</dbReference>
<keyword evidence="4" id="KW-0378">Hydrolase</keyword>
<evidence type="ECO:0000313" key="5">
    <source>
        <dbReference type="Proteomes" id="UP000321938"/>
    </source>
</evidence>
<gene>
    <name evidence="4" type="ORF">ES692_12795</name>
</gene>
<dbReference type="InterPro" id="IPR032466">
    <property type="entry name" value="Metal_Hydrolase"/>
</dbReference>
<dbReference type="OrthoDB" id="9802793at2"/>
<feature type="compositionally biased region" description="Basic and acidic residues" evidence="1">
    <location>
        <begin position="526"/>
        <end position="540"/>
    </location>
</feature>
<evidence type="ECO:0000259" key="3">
    <source>
        <dbReference type="Pfam" id="PF01979"/>
    </source>
</evidence>
<feature type="domain" description="Amidohydrolase-related" evidence="3">
    <location>
        <begin position="873"/>
        <end position="957"/>
    </location>
</feature>
<dbReference type="InterPro" id="IPR011059">
    <property type="entry name" value="Metal-dep_hydrolase_composite"/>
</dbReference>
<keyword evidence="5" id="KW-1185">Reference proteome</keyword>